<dbReference type="InterPro" id="IPR008331">
    <property type="entry name" value="Ferritin_DPS_dom"/>
</dbReference>
<dbReference type="Pfam" id="PF00210">
    <property type="entry name" value="Ferritin"/>
    <property type="match status" value="1"/>
</dbReference>
<dbReference type="GO" id="GO:0006879">
    <property type="term" value="P:intracellular iron ion homeostasis"/>
    <property type="evidence" value="ECO:0007669"/>
    <property type="project" value="UniProtKB-KW"/>
</dbReference>
<dbReference type="GO" id="GO:0008198">
    <property type="term" value="F:ferrous iron binding"/>
    <property type="evidence" value="ECO:0007669"/>
    <property type="project" value="TreeGrafter"/>
</dbReference>
<protein>
    <recommendedName>
        <fullName evidence="9">Ferritin</fullName>
        <ecNumber evidence="9">1.16.3.1</ecNumber>
    </recommendedName>
</protein>
<dbReference type="OrthoDB" id="186462at2759"/>
<evidence type="ECO:0000256" key="9">
    <source>
        <dbReference type="RuleBase" id="RU361145"/>
    </source>
</evidence>
<dbReference type="InterPro" id="IPR001519">
    <property type="entry name" value="Ferritin"/>
</dbReference>
<name>A0A448WEF0_9PLAT</name>
<dbReference type="InterPro" id="IPR012347">
    <property type="entry name" value="Ferritin-like"/>
</dbReference>
<accession>A0A448WEF0</accession>
<evidence type="ECO:0000256" key="8">
    <source>
        <dbReference type="PIRSR" id="PIRSR601519-1"/>
    </source>
</evidence>
<evidence type="ECO:0000256" key="2">
    <source>
        <dbReference type="ARBA" id="ARBA00022434"/>
    </source>
</evidence>
<dbReference type="GO" id="GO:0004322">
    <property type="term" value="F:ferroxidase activity"/>
    <property type="evidence" value="ECO:0007669"/>
    <property type="project" value="UniProtKB-EC"/>
</dbReference>
<dbReference type="SUPFAM" id="SSF47240">
    <property type="entry name" value="Ferritin-like"/>
    <property type="match status" value="1"/>
</dbReference>
<dbReference type="PROSITE" id="PS50905">
    <property type="entry name" value="FERRITIN_LIKE"/>
    <property type="match status" value="1"/>
</dbReference>
<dbReference type="InterPro" id="IPR009078">
    <property type="entry name" value="Ferritin-like_SF"/>
</dbReference>
<comment type="catalytic activity">
    <reaction evidence="7 9">
        <text>4 Fe(2+) + O2 + 4 H(+) = 4 Fe(3+) + 2 H2O</text>
        <dbReference type="Rhea" id="RHEA:11148"/>
        <dbReference type="ChEBI" id="CHEBI:15377"/>
        <dbReference type="ChEBI" id="CHEBI:15378"/>
        <dbReference type="ChEBI" id="CHEBI:15379"/>
        <dbReference type="ChEBI" id="CHEBI:29033"/>
        <dbReference type="ChEBI" id="CHEBI:29034"/>
        <dbReference type="EC" id="1.16.3.1"/>
    </reaction>
</comment>
<dbReference type="EC" id="1.16.3.1" evidence="9"/>
<reference evidence="11" key="1">
    <citation type="submission" date="2018-11" db="EMBL/GenBank/DDBJ databases">
        <authorList>
            <consortium name="Pathogen Informatics"/>
        </authorList>
    </citation>
    <scope>NUCLEOTIDE SEQUENCE</scope>
</reference>
<keyword evidence="5 8" id="KW-0408">Iron</keyword>
<evidence type="ECO:0000256" key="6">
    <source>
        <dbReference type="ARBA" id="ARBA00025111"/>
    </source>
</evidence>
<dbReference type="GO" id="GO:0006826">
    <property type="term" value="P:iron ion transport"/>
    <property type="evidence" value="ECO:0007669"/>
    <property type="project" value="InterPro"/>
</dbReference>
<evidence type="ECO:0000313" key="11">
    <source>
        <dbReference type="EMBL" id="VEL09746.1"/>
    </source>
</evidence>
<feature type="binding site" evidence="8">
    <location>
        <position position="56"/>
    </location>
    <ligand>
        <name>Fe cation</name>
        <dbReference type="ChEBI" id="CHEBI:24875"/>
        <label>1</label>
    </ligand>
</feature>
<keyword evidence="3 8" id="KW-0479">Metal-binding</keyword>
<dbReference type="PANTHER" id="PTHR11431:SF75">
    <property type="entry name" value="FERRITIN"/>
    <property type="match status" value="1"/>
</dbReference>
<evidence type="ECO:0000256" key="7">
    <source>
        <dbReference type="ARBA" id="ARBA00047990"/>
    </source>
</evidence>
<evidence type="ECO:0000259" key="10">
    <source>
        <dbReference type="PROSITE" id="PS50905"/>
    </source>
</evidence>
<feature type="domain" description="Ferritin-like diiron" evidence="10">
    <location>
        <begin position="1"/>
        <end position="74"/>
    </location>
</feature>
<keyword evidence="12" id="KW-1185">Reference proteome</keyword>
<dbReference type="PANTHER" id="PTHR11431">
    <property type="entry name" value="FERRITIN"/>
    <property type="match status" value="1"/>
</dbReference>
<keyword evidence="2 9" id="KW-0409">Iron storage</keyword>
<comment type="function">
    <text evidence="9">Stores iron in a soluble, non-toxic, readily available form. Important for iron homeostasis. Iron is taken up in the ferrous form and deposited as ferric hydroxides after oxidation.</text>
</comment>
<dbReference type="Proteomes" id="UP000784294">
    <property type="component" value="Unassembled WGS sequence"/>
</dbReference>
<dbReference type="GO" id="GO:0005737">
    <property type="term" value="C:cytoplasm"/>
    <property type="evidence" value="ECO:0007669"/>
    <property type="project" value="TreeGrafter"/>
</dbReference>
<comment type="similarity">
    <text evidence="1 9">Belongs to the ferritin family.</text>
</comment>
<evidence type="ECO:0000256" key="4">
    <source>
        <dbReference type="ARBA" id="ARBA00023002"/>
    </source>
</evidence>
<proteinExistence type="inferred from homology"/>
<evidence type="ECO:0000313" key="12">
    <source>
        <dbReference type="Proteomes" id="UP000784294"/>
    </source>
</evidence>
<dbReference type="Gene3D" id="1.20.1260.10">
    <property type="match status" value="1"/>
</dbReference>
<sequence length="89" mass="10217">MTDRSKLSLSAPFPISLRTCKYCAFPQSLLQLHAVAESHHDNHMMDFLESEYLNEQVTAIKELADYITQCERAGPGLGEYMFEKLTFKE</sequence>
<dbReference type="AlphaFoldDB" id="A0A448WEF0"/>
<evidence type="ECO:0000256" key="5">
    <source>
        <dbReference type="ARBA" id="ARBA00023004"/>
    </source>
</evidence>
<comment type="caution">
    <text evidence="11">The sequence shown here is derived from an EMBL/GenBank/DDBJ whole genome shotgun (WGS) entry which is preliminary data.</text>
</comment>
<dbReference type="InterPro" id="IPR009040">
    <property type="entry name" value="Ferritin-like_diiron"/>
</dbReference>
<dbReference type="GO" id="GO:0008199">
    <property type="term" value="F:ferric iron binding"/>
    <property type="evidence" value="ECO:0007669"/>
    <property type="project" value="InterPro"/>
</dbReference>
<dbReference type="EMBL" id="CAAALY010007149">
    <property type="protein sequence ID" value="VEL09746.1"/>
    <property type="molecule type" value="Genomic_DNA"/>
</dbReference>
<gene>
    <name evidence="11" type="ORF">PXEA_LOCUS3186</name>
</gene>
<evidence type="ECO:0000256" key="1">
    <source>
        <dbReference type="ARBA" id="ARBA00007513"/>
    </source>
</evidence>
<comment type="function">
    <text evidence="6">Stores iron in a soluble, non-toxic, readily available form. Important for iron homeostasis. Has ferroxidase activity. Iron is taken up in the ferrous form and deposited as ferric hydroxides after oxidation.</text>
</comment>
<organism evidence="11 12">
    <name type="scientific">Protopolystoma xenopodis</name>
    <dbReference type="NCBI Taxonomy" id="117903"/>
    <lineage>
        <taxon>Eukaryota</taxon>
        <taxon>Metazoa</taxon>
        <taxon>Spiralia</taxon>
        <taxon>Lophotrochozoa</taxon>
        <taxon>Platyhelminthes</taxon>
        <taxon>Monogenea</taxon>
        <taxon>Polyopisthocotylea</taxon>
        <taxon>Polystomatidea</taxon>
        <taxon>Polystomatidae</taxon>
        <taxon>Protopolystoma</taxon>
    </lineage>
</organism>
<keyword evidence="4 9" id="KW-0560">Oxidoreductase</keyword>
<evidence type="ECO:0000256" key="3">
    <source>
        <dbReference type="ARBA" id="ARBA00022723"/>
    </source>
</evidence>